<feature type="domain" description="Histidine kinase/HSP90-like ATPase" evidence="16">
    <location>
        <begin position="221"/>
        <end position="318"/>
    </location>
</feature>
<evidence type="ECO:0000313" key="18">
    <source>
        <dbReference type="Proteomes" id="UP000232587"/>
    </source>
</evidence>
<dbReference type="Gene3D" id="3.30.565.10">
    <property type="entry name" value="Histidine kinase-like ATPase, C-terminal domain"/>
    <property type="match status" value="1"/>
</dbReference>
<accession>A0A2N0H346</accession>
<keyword evidence="10 13" id="KW-1133">Transmembrane helix</keyword>
<dbReference type="Proteomes" id="UP000232587">
    <property type="component" value="Unassembled WGS sequence"/>
</dbReference>
<evidence type="ECO:0000256" key="7">
    <source>
        <dbReference type="ARBA" id="ARBA00022741"/>
    </source>
</evidence>
<feature type="transmembrane region" description="Helical" evidence="13">
    <location>
        <begin position="12"/>
        <end position="31"/>
    </location>
</feature>
<dbReference type="GO" id="GO:0016020">
    <property type="term" value="C:membrane"/>
    <property type="evidence" value="ECO:0007669"/>
    <property type="project" value="UniProtKB-SubCell"/>
</dbReference>
<dbReference type="GO" id="GO:0000160">
    <property type="term" value="P:phosphorelay signal transduction system"/>
    <property type="evidence" value="ECO:0007669"/>
    <property type="project" value="UniProtKB-KW"/>
</dbReference>
<reference evidence="17 18" key="1">
    <citation type="submission" date="2017-11" db="EMBL/GenBank/DDBJ databases">
        <title>Genomic Encyclopedia of Type Strains, Phase III (KMG-III): the genomes of soil and plant-associated and newly described type strains.</title>
        <authorList>
            <person name="Whitman W."/>
        </authorList>
    </citation>
    <scope>NUCLEOTIDE SEQUENCE [LARGE SCALE GENOMIC DNA]</scope>
    <source>
        <strain evidence="17 18">CGMCC 1.12274</strain>
    </source>
</reference>
<dbReference type="PANTHER" id="PTHR41523:SF8">
    <property type="entry name" value="ETHYLENE RESPONSE SENSOR PROTEIN"/>
    <property type="match status" value="1"/>
</dbReference>
<keyword evidence="7" id="KW-0547">Nucleotide-binding</keyword>
<comment type="subcellular location">
    <subcellularLocation>
        <location evidence="2">Membrane</location>
        <topology evidence="2">Multi-pass membrane protein</topology>
    </subcellularLocation>
</comment>
<gene>
    <name evidence="17" type="ORF">B0I00_3386</name>
</gene>
<dbReference type="EMBL" id="PHUF01000008">
    <property type="protein sequence ID" value="PKB13348.1"/>
    <property type="molecule type" value="Genomic_DNA"/>
</dbReference>
<sequence length="329" mass="35104">MRLPLGRRYPLLGLFAASAITVLALVVRLSLDDVLPPGLPYVTFFPAVVLSAFLFGTRPGILSAGLGLLFSWYFFIPPAGFALNFGALLAIVLYLFVVAVDIVLIHWMQRAQNRLLEQRRISRDLADTRAMLFQELQHRVGNNLQMVGSMLALQRRGLSGDAAQAIGEAAQRIALIGSMQRDLYSADGAPVGLRDLVAKVCAETVRAHGRDDVTVTVTGESAFGLSPSRAIPASVVLAETVANALEHGMPGRRGNLAAHIVDDKDTIVITISDDGVGLPPGFSPEESGSLGLRLATALARQVSGSYALAREGDRTVARLRIGPDSTAQV</sequence>
<dbReference type="InterPro" id="IPR003594">
    <property type="entry name" value="HATPase_dom"/>
</dbReference>
<feature type="domain" description="Sensor protein KdpD transmembrane" evidence="15">
    <location>
        <begin position="16"/>
        <end position="115"/>
    </location>
</feature>
<dbReference type="AlphaFoldDB" id="A0A2N0H346"/>
<evidence type="ECO:0000256" key="12">
    <source>
        <dbReference type="ARBA" id="ARBA00023136"/>
    </source>
</evidence>
<keyword evidence="8 17" id="KW-0418">Kinase</keyword>
<dbReference type="Pfam" id="PF13581">
    <property type="entry name" value="HATPase_c_2"/>
    <property type="match status" value="1"/>
</dbReference>
<dbReference type="Gene3D" id="1.20.120.620">
    <property type="entry name" value="Backbone structure of the membrane domain of e. Coli histidine kinase receptor kdpd"/>
    <property type="match status" value="1"/>
</dbReference>
<dbReference type="Pfam" id="PF13493">
    <property type="entry name" value="DUF4118"/>
    <property type="match status" value="1"/>
</dbReference>
<dbReference type="SUPFAM" id="SSF55874">
    <property type="entry name" value="ATPase domain of HSP90 chaperone/DNA topoisomerase II/histidine kinase"/>
    <property type="match status" value="1"/>
</dbReference>
<comment type="caution">
    <text evidence="17">The sequence shown here is derived from an EMBL/GenBank/DDBJ whole genome shotgun (WGS) entry which is preliminary data.</text>
</comment>
<evidence type="ECO:0000256" key="13">
    <source>
        <dbReference type="SAM" id="Phobius"/>
    </source>
</evidence>
<dbReference type="GO" id="GO:0004673">
    <property type="term" value="F:protein histidine kinase activity"/>
    <property type="evidence" value="ECO:0007669"/>
    <property type="project" value="UniProtKB-EC"/>
</dbReference>
<dbReference type="InterPro" id="IPR036890">
    <property type="entry name" value="HATPase_C_sf"/>
</dbReference>
<dbReference type="Pfam" id="PF07568">
    <property type="entry name" value="HisKA_2"/>
    <property type="match status" value="1"/>
</dbReference>
<feature type="transmembrane region" description="Helical" evidence="13">
    <location>
        <begin position="82"/>
        <end position="105"/>
    </location>
</feature>
<name>A0A2N0H346_9SPHN</name>
<evidence type="ECO:0000256" key="3">
    <source>
        <dbReference type="ARBA" id="ARBA00012438"/>
    </source>
</evidence>
<proteinExistence type="predicted"/>
<evidence type="ECO:0000256" key="9">
    <source>
        <dbReference type="ARBA" id="ARBA00022840"/>
    </source>
</evidence>
<evidence type="ECO:0000259" key="16">
    <source>
        <dbReference type="Pfam" id="PF13581"/>
    </source>
</evidence>
<evidence type="ECO:0000256" key="6">
    <source>
        <dbReference type="ARBA" id="ARBA00022692"/>
    </source>
</evidence>
<dbReference type="InterPro" id="IPR025201">
    <property type="entry name" value="KdpD_TM"/>
</dbReference>
<evidence type="ECO:0000256" key="8">
    <source>
        <dbReference type="ARBA" id="ARBA00022777"/>
    </source>
</evidence>
<dbReference type="GO" id="GO:0005524">
    <property type="term" value="F:ATP binding"/>
    <property type="evidence" value="ECO:0007669"/>
    <property type="project" value="UniProtKB-KW"/>
</dbReference>
<evidence type="ECO:0000256" key="2">
    <source>
        <dbReference type="ARBA" id="ARBA00004141"/>
    </source>
</evidence>
<evidence type="ECO:0000259" key="14">
    <source>
        <dbReference type="Pfam" id="PF07568"/>
    </source>
</evidence>
<dbReference type="InterPro" id="IPR038318">
    <property type="entry name" value="KdpD_sf"/>
</dbReference>
<protein>
    <recommendedName>
        <fullName evidence="3">histidine kinase</fullName>
        <ecNumber evidence="3">2.7.13.3</ecNumber>
    </recommendedName>
</protein>
<keyword evidence="5" id="KW-0808">Transferase</keyword>
<keyword evidence="12 13" id="KW-0472">Membrane</keyword>
<evidence type="ECO:0000256" key="5">
    <source>
        <dbReference type="ARBA" id="ARBA00022679"/>
    </source>
</evidence>
<evidence type="ECO:0000256" key="4">
    <source>
        <dbReference type="ARBA" id="ARBA00022553"/>
    </source>
</evidence>
<feature type="transmembrane region" description="Helical" evidence="13">
    <location>
        <begin position="60"/>
        <end position="76"/>
    </location>
</feature>
<dbReference type="InterPro" id="IPR011495">
    <property type="entry name" value="Sig_transdc_His_kin_sub2_dim/P"/>
</dbReference>
<feature type="domain" description="Signal transduction histidine kinase subgroup 2 dimerisation and phosphoacceptor" evidence="14">
    <location>
        <begin position="135"/>
        <end position="206"/>
    </location>
</feature>
<keyword evidence="6 13" id="KW-0812">Transmembrane</keyword>
<evidence type="ECO:0000256" key="1">
    <source>
        <dbReference type="ARBA" id="ARBA00000085"/>
    </source>
</evidence>
<dbReference type="PANTHER" id="PTHR41523">
    <property type="entry name" value="TWO-COMPONENT SYSTEM SENSOR PROTEIN"/>
    <property type="match status" value="1"/>
</dbReference>
<evidence type="ECO:0000259" key="15">
    <source>
        <dbReference type="Pfam" id="PF13493"/>
    </source>
</evidence>
<evidence type="ECO:0000256" key="11">
    <source>
        <dbReference type="ARBA" id="ARBA00023012"/>
    </source>
</evidence>
<evidence type="ECO:0000256" key="10">
    <source>
        <dbReference type="ARBA" id="ARBA00022989"/>
    </source>
</evidence>
<keyword evidence="9" id="KW-0067">ATP-binding</keyword>
<keyword evidence="11" id="KW-0902">Two-component regulatory system</keyword>
<organism evidence="17 18">
    <name type="scientific">Novosphingobium kunmingense</name>
    <dbReference type="NCBI Taxonomy" id="1211806"/>
    <lineage>
        <taxon>Bacteria</taxon>
        <taxon>Pseudomonadati</taxon>
        <taxon>Pseudomonadota</taxon>
        <taxon>Alphaproteobacteria</taxon>
        <taxon>Sphingomonadales</taxon>
        <taxon>Sphingomonadaceae</taxon>
        <taxon>Novosphingobium</taxon>
    </lineage>
</organism>
<keyword evidence="4" id="KW-0597">Phosphoprotein</keyword>
<comment type="catalytic activity">
    <reaction evidence="1">
        <text>ATP + protein L-histidine = ADP + protein N-phospho-L-histidine.</text>
        <dbReference type="EC" id="2.7.13.3"/>
    </reaction>
</comment>
<dbReference type="EC" id="2.7.13.3" evidence="3"/>
<evidence type="ECO:0000313" key="17">
    <source>
        <dbReference type="EMBL" id="PKB13348.1"/>
    </source>
</evidence>
<keyword evidence="18" id="KW-1185">Reference proteome</keyword>